<organism evidence="1 2">
    <name type="scientific">Gemmatimonas groenlandica</name>
    <dbReference type="NCBI Taxonomy" id="2732249"/>
    <lineage>
        <taxon>Bacteria</taxon>
        <taxon>Pseudomonadati</taxon>
        <taxon>Gemmatimonadota</taxon>
        <taxon>Gemmatimonadia</taxon>
        <taxon>Gemmatimonadales</taxon>
        <taxon>Gemmatimonadaceae</taxon>
        <taxon>Gemmatimonas</taxon>
    </lineage>
</organism>
<name>A0A6M4IMQ8_9BACT</name>
<proteinExistence type="predicted"/>
<keyword evidence="2" id="KW-1185">Reference proteome</keyword>
<dbReference type="Proteomes" id="UP000500938">
    <property type="component" value="Chromosome"/>
</dbReference>
<evidence type="ECO:0000313" key="1">
    <source>
        <dbReference type="EMBL" id="QJR35950.1"/>
    </source>
</evidence>
<sequence>MTKRVVDGLEMIDVDEDEGSLANVAPSGLLHLARSAHDGTAILDPGQGVVRGFDGECIARCSQRFVG</sequence>
<dbReference type="AlphaFoldDB" id="A0A6M4IMQ8"/>
<gene>
    <name evidence="1" type="ORF">HKW67_10755</name>
</gene>
<dbReference type="RefSeq" id="WP_171225381.1">
    <property type="nucleotide sequence ID" value="NZ_CP053085.1"/>
</dbReference>
<reference evidence="1 2" key="1">
    <citation type="submission" date="2020-05" db="EMBL/GenBank/DDBJ databases">
        <title>Complete genome sequence of Gemmatimonas greenlandica TET16.</title>
        <authorList>
            <person name="Zeng Y."/>
        </authorList>
    </citation>
    <scope>NUCLEOTIDE SEQUENCE [LARGE SCALE GENOMIC DNA]</scope>
    <source>
        <strain evidence="1 2">TET16</strain>
    </source>
</reference>
<protein>
    <submittedName>
        <fullName evidence="1">Uncharacterized protein</fullName>
    </submittedName>
</protein>
<dbReference type="EMBL" id="CP053085">
    <property type="protein sequence ID" value="QJR35950.1"/>
    <property type="molecule type" value="Genomic_DNA"/>
</dbReference>
<dbReference type="KEGG" id="ggr:HKW67_10755"/>
<evidence type="ECO:0000313" key="2">
    <source>
        <dbReference type="Proteomes" id="UP000500938"/>
    </source>
</evidence>
<accession>A0A6M4IMQ8</accession>